<keyword evidence="2" id="KW-1185">Reference proteome</keyword>
<evidence type="ECO:0000313" key="1">
    <source>
        <dbReference type="EMBL" id="WMN20729.1"/>
    </source>
</evidence>
<organism evidence="1 2">
    <name type="scientific">Pseudomonas piscis</name>
    <dbReference type="NCBI Taxonomy" id="2614538"/>
    <lineage>
        <taxon>Bacteria</taxon>
        <taxon>Pseudomonadati</taxon>
        <taxon>Pseudomonadota</taxon>
        <taxon>Gammaproteobacteria</taxon>
        <taxon>Pseudomonadales</taxon>
        <taxon>Pseudomonadaceae</taxon>
        <taxon>Pseudomonas</taxon>
    </lineage>
</organism>
<proteinExistence type="predicted"/>
<dbReference type="Proteomes" id="UP001237292">
    <property type="component" value="Chromosome"/>
</dbReference>
<reference evidence="1 2" key="1">
    <citation type="journal article" date="2023" name="Access Microbiol">
        <title>The genome of a steinernematid-associated Pseudomonas piscis bacterium encodes the biosynthesis of insect toxins.</title>
        <authorList>
            <person name="Awori R.M."/>
            <person name="Hendre P."/>
            <person name="Amugune N.O."/>
        </authorList>
    </citation>
    <scope>NUCLEOTIDE SEQUENCE [LARGE SCALE GENOMIC DNA]</scope>
    <source>
        <strain evidence="1 2">75</strain>
    </source>
</reference>
<name>A0ABY9NR41_9PSED</name>
<sequence>MPMTTPPRLTTINYQQDTLFGVNALACECLVQVTEPGELGAGSLQLLVDAPWPEQLQHAHGLTFDRDGHPCHGVVRHGRRLANAQLLLVLELQPGPIRA</sequence>
<evidence type="ECO:0000313" key="2">
    <source>
        <dbReference type="Proteomes" id="UP001237292"/>
    </source>
</evidence>
<accession>A0ABY9NR41</accession>
<protein>
    <submittedName>
        <fullName evidence="1">Uncharacterized protein</fullName>
    </submittedName>
</protein>
<dbReference type="EMBL" id="CP133164">
    <property type="protein sequence ID" value="WMN20729.1"/>
    <property type="molecule type" value="Genomic_DNA"/>
</dbReference>
<dbReference type="RefSeq" id="WP_085597690.1">
    <property type="nucleotide sequence ID" value="NZ_CP133164.1"/>
</dbReference>
<gene>
    <name evidence="1" type="ORF">QL104_15420</name>
</gene>